<keyword evidence="6 8" id="KW-0472">Membrane</keyword>
<dbReference type="Gene3D" id="1.20.1740.10">
    <property type="entry name" value="Amino acid/polyamine transporter I"/>
    <property type="match status" value="1"/>
</dbReference>
<evidence type="ECO:0000256" key="3">
    <source>
        <dbReference type="ARBA" id="ARBA00022692"/>
    </source>
</evidence>
<keyword evidence="2" id="KW-0813">Transport</keyword>
<comment type="caution">
    <text evidence="10">The sequence shown here is derived from an EMBL/GenBank/DDBJ whole genome shotgun (WGS) entry which is preliminary data.</text>
</comment>
<sequence>MTNHDPMLELEEYGHNVVTGTQAAVPPNGSQGGVLKPASNSGSIESPGPDTKLRADLKERHVNMIGFSTVLGVGLFLSSGKVLYMAGPLLALIAYLVVGTLMWSTMASMGEMTALFPVKGPMFEFVRRFVDESAGYACAWMMWINCVIVAAAELLAVTEIFRFHVDPAYLQRIEYPQPSVEWTSTEDVDPAAWVVVFLIVILLINLLPVRRYGELEYIFGSVKISFLVALIMINVILNARRKFHADAFWTWETPWGYKSQNFTVKAVTDDNPNGVVYEGSLATFTSLWTAMGTAFFSLMGWDIILLTAPENRDLNKNETVKISSRKIALRVLLLYSLAVFTVGLNVPYNEQGLQDATTYGISGGQNSPFVLSALLEHVPFLPHFLNGFFIFSATTTAINSLYSASRLLHAIASLNGAWPKWGWVEAIRSRLEITKWGVPMISVFASWLVAFLAFLARKPVGNVRSTSSETLGRMITVAQTCTLIIYAMNCFTFLLFYRERRNNRSYPYQSHLQWIRALYGLVFCLLLILFSGWRTLVPPFNADDFVASYIAIVIFLVLTAAYFFSTRGFNPRNWELRAERFSGLQAIGPIVVQNPNQRRGELLWPRQDGVYAKKAMALLEWIWVWLK</sequence>
<gene>
    <name evidence="10" type="ORF">QBC47DRAFT_426705</name>
</gene>
<feature type="transmembrane region" description="Helical" evidence="8">
    <location>
        <begin position="436"/>
        <end position="456"/>
    </location>
</feature>
<evidence type="ECO:0000313" key="11">
    <source>
        <dbReference type="Proteomes" id="UP001239445"/>
    </source>
</evidence>
<feature type="transmembrane region" description="Helical" evidence="8">
    <location>
        <begin position="62"/>
        <end position="86"/>
    </location>
</feature>
<name>A0AAJ0B325_9PEZI</name>
<evidence type="ECO:0000313" key="10">
    <source>
        <dbReference type="EMBL" id="KAK1749478.1"/>
    </source>
</evidence>
<evidence type="ECO:0000256" key="2">
    <source>
        <dbReference type="ARBA" id="ARBA00022448"/>
    </source>
</evidence>
<evidence type="ECO:0000256" key="7">
    <source>
        <dbReference type="SAM" id="MobiDB-lite"/>
    </source>
</evidence>
<proteinExistence type="predicted"/>
<feature type="transmembrane region" description="Helical" evidence="8">
    <location>
        <begin position="517"/>
        <end position="533"/>
    </location>
</feature>
<evidence type="ECO:0000259" key="9">
    <source>
        <dbReference type="Pfam" id="PF00324"/>
    </source>
</evidence>
<feature type="transmembrane region" description="Helical" evidence="8">
    <location>
        <begin position="92"/>
        <end position="116"/>
    </location>
</feature>
<keyword evidence="11" id="KW-1185">Reference proteome</keyword>
<feature type="transmembrane region" description="Helical" evidence="8">
    <location>
        <begin position="476"/>
        <end position="497"/>
    </location>
</feature>
<evidence type="ECO:0000256" key="6">
    <source>
        <dbReference type="ARBA" id="ARBA00023136"/>
    </source>
</evidence>
<dbReference type="PIRSF" id="PIRSF006060">
    <property type="entry name" value="AA_transporter"/>
    <property type="match status" value="1"/>
</dbReference>
<dbReference type="Proteomes" id="UP001239445">
    <property type="component" value="Unassembled WGS sequence"/>
</dbReference>
<dbReference type="PANTHER" id="PTHR43341:SF35">
    <property type="entry name" value="ACID TRANSPORTER, PUTATIVE-RELATED"/>
    <property type="match status" value="1"/>
</dbReference>
<feature type="transmembrane region" description="Helical" evidence="8">
    <location>
        <begin position="191"/>
        <end position="210"/>
    </location>
</feature>
<accession>A0AAJ0B325</accession>
<keyword evidence="4" id="KW-0029">Amino-acid transport</keyword>
<comment type="subcellular location">
    <subcellularLocation>
        <location evidence="1">Membrane</location>
        <topology evidence="1">Multi-pass membrane protein</topology>
    </subcellularLocation>
</comment>
<keyword evidence="5 8" id="KW-1133">Transmembrane helix</keyword>
<reference evidence="10" key="1">
    <citation type="submission" date="2023-06" db="EMBL/GenBank/DDBJ databases">
        <title>Genome-scale phylogeny and comparative genomics of the fungal order Sordariales.</title>
        <authorList>
            <consortium name="Lawrence Berkeley National Laboratory"/>
            <person name="Hensen N."/>
            <person name="Bonometti L."/>
            <person name="Westerberg I."/>
            <person name="Brannstrom I.O."/>
            <person name="Guillou S."/>
            <person name="Cros-Aarteil S."/>
            <person name="Calhoun S."/>
            <person name="Haridas S."/>
            <person name="Kuo A."/>
            <person name="Mondo S."/>
            <person name="Pangilinan J."/>
            <person name="Riley R."/>
            <person name="Labutti K."/>
            <person name="Andreopoulos B."/>
            <person name="Lipzen A."/>
            <person name="Chen C."/>
            <person name="Yanf M."/>
            <person name="Daum C."/>
            <person name="Ng V."/>
            <person name="Clum A."/>
            <person name="Steindorff A."/>
            <person name="Ohm R."/>
            <person name="Martin F."/>
            <person name="Silar P."/>
            <person name="Natvig D."/>
            <person name="Lalanne C."/>
            <person name="Gautier V."/>
            <person name="Ament-Velasquez S.L."/>
            <person name="Kruys A."/>
            <person name="Hutchinson M.I."/>
            <person name="Powell A.J."/>
            <person name="Barry K."/>
            <person name="Miller A.N."/>
            <person name="Grigoriev I.V."/>
            <person name="Debuchy R."/>
            <person name="Gladieux P."/>
            <person name="Thoren M.H."/>
            <person name="Johannesson H."/>
        </authorList>
    </citation>
    <scope>NUCLEOTIDE SEQUENCE</scope>
    <source>
        <strain evidence="10">PSN4</strain>
    </source>
</reference>
<feature type="transmembrane region" description="Helical" evidence="8">
    <location>
        <begin position="545"/>
        <end position="564"/>
    </location>
</feature>
<feature type="transmembrane region" description="Helical" evidence="8">
    <location>
        <begin position="287"/>
        <end position="306"/>
    </location>
</feature>
<dbReference type="InterPro" id="IPR004841">
    <property type="entry name" value="AA-permease/SLC12A_dom"/>
</dbReference>
<evidence type="ECO:0000256" key="5">
    <source>
        <dbReference type="ARBA" id="ARBA00022989"/>
    </source>
</evidence>
<feature type="transmembrane region" description="Helical" evidence="8">
    <location>
        <begin position="380"/>
        <end position="402"/>
    </location>
</feature>
<evidence type="ECO:0000256" key="1">
    <source>
        <dbReference type="ARBA" id="ARBA00004141"/>
    </source>
</evidence>
<feature type="transmembrane region" description="Helical" evidence="8">
    <location>
        <begin position="137"/>
        <end position="157"/>
    </location>
</feature>
<dbReference type="EMBL" id="MU839857">
    <property type="protein sequence ID" value="KAK1749478.1"/>
    <property type="molecule type" value="Genomic_DNA"/>
</dbReference>
<dbReference type="Pfam" id="PF00324">
    <property type="entry name" value="AA_permease"/>
    <property type="match status" value="1"/>
</dbReference>
<dbReference type="PROSITE" id="PS00218">
    <property type="entry name" value="AMINO_ACID_PERMEASE_1"/>
    <property type="match status" value="1"/>
</dbReference>
<feature type="transmembrane region" description="Helical" evidence="8">
    <location>
        <begin position="217"/>
        <end position="237"/>
    </location>
</feature>
<dbReference type="InterPro" id="IPR050524">
    <property type="entry name" value="APC_YAT"/>
</dbReference>
<evidence type="ECO:0000256" key="4">
    <source>
        <dbReference type="ARBA" id="ARBA00022970"/>
    </source>
</evidence>
<dbReference type="PANTHER" id="PTHR43341">
    <property type="entry name" value="AMINO ACID PERMEASE"/>
    <property type="match status" value="1"/>
</dbReference>
<organism evidence="10 11">
    <name type="scientific">Echria macrotheca</name>
    <dbReference type="NCBI Taxonomy" id="438768"/>
    <lineage>
        <taxon>Eukaryota</taxon>
        <taxon>Fungi</taxon>
        <taxon>Dikarya</taxon>
        <taxon>Ascomycota</taxon>
        <taxon>Pezizomycotina</taxon>
        <taxon>Sordariomycetes</taxon>
        <taxon>Sordariomycetidae</taxon>
        <taxon>Sordariales</taxon>
        <taxon>Schizotheciaceae</taxon>
        <taxon>Echria</taxon>
    </lineage>
</organism>
<dbReference type="InterPro" id="IPR004840">
    <property type="entry name" value="Amino_acid_permease_CS"/>
</dbReference>
<feature type="region of interest" description="Disordered" evidence="7">
    <location>
        <begin position="21"/>
        <end position="51"/>
    </location>
</feature>
<feature type="domain" description="Amino acid permease/ SLC12A" evidence="9">
    <location>
        <begin position="61"/>
        <end position="573"/>
    </location>
</feature>
<feature type="transmembrane region" description="Helical" evidence="8">
    <location>
        <begin position="327"/>
        <end position="348"/>
    </location>
</feature>
<evidence type="ECO:0000256" key="8">
    <source>
        <dbReference type="SAM" id="Phobius"/>
    </source>
</evidence>
<dbReference type="GO" id="GO:0016020">
    <property type="term" value="C:membrane"/>
    <property type="evidence" value="ECO:0007669"/>
    <property type="project" value="UniProtKB-SubCell"/>
</dbReference>
<protein>
    <submittedName>
        <fullName evidence="10">Amino acid permease/ SLC12A domain-containing protein</fullName>
    </submittedName>
</protein>
<dbReference type="AlphaFoldDB" id="A0AAJ0B325"/>
<dbReference type="GO" id="GO:0015171">
    <property type="term" value="F:amino acid transmembrane transporter activity"/>
    <property type="evidence" value="ECO:0007669"/>
    <property type="project" value="TreeGrafter"/>
</dbReference>
<keyword evidence="3 8" id="KW-0812">Transmembrane</keyword>